<reference evidence="1 2" key="1">
    <citation type="journal article" date="2016" name="Sci. Rep.">
        <title>Draft genome sequencing and secretome analysis of fungal phytopathogen Ascochyta rabiei provides insight into the necrotrophic effector repertoire.</title>
        <authorList>
            <person name="Verma S."/>
            <person name="Gazara R.K."/>
            <person name="Nizam S."/>
            <person name="Parween S."/>
            <person name="Chattopadhyay D."/>
            <person name="Verma P.K."/>
        </authorList>
    </citation>
    <scope>NUCLEOTIDE SEQUENCE [LARGE SCALE GENOMIC DNA]</scope>
    <source>
        <strain evidence="1 2">ArDII</strain>
    </source>
</reference>
<protein>
    <submittedName>
        <fullName evidence="1">Uncharacterized protein</fullName>
    </submittedName>
</protein>
<evidence type="ECO:0000313" key="2">
    <source>
        <dbReference type="Proteomes" id="UP000076837"/>
    </source>
</evidence>
<comment type="caution">
    <text evidence="1">The sequence shown here is derived from an EMBL/GenBank/DDBJ whole genome shotgun (WGS) entry which is preliminary data.</text>
</comment>
<keyword evidence="2" id="KW-1185">Reference proteome</keyword>
<sequence length="277" mass="31326">MPSAIDYPVMSIPPQGQDGFIRFLDCLPDFSRHINPHLPIEQGHKLSKESIEALTRIRNKAPSLTPKQVQLQLEGHILNLYLAMHFLGCDLWLPGSYRSGEQSDDRTFSLVGNFMPKDSSVQAGPSLSVRETDDAETSEIDPELMPRTDGYWIKERHLLMLKFLIQSLGQLLTMSATLKPGNPIYEQHRRMIVDIDHRAVRTLTYVDWVSPFELLVIDTPKHAIWDHNHGHPDEYLSSPEVEAWFNGLVEEEGALSRVSEVLRGLVGSSAIVYGLAY</sequence>
<dbReference type="EMBL" id="JYNV01000130">
    <property type="protein sequence ID" value="KZM25272.1"/>
    <property type="molecule type" value="Genomic_DNA"/>
</dbReference>
<dbReference type="AlphaFoldDB" id="A0A163HFP7"/>
<dbReference type="Proteomes" id="UP000076837">
    <property type="component" value="Unassembled WGS sequence"/>
</dbReference>
<evidence type="ECO:0000313" key="1">
    <source>
        <dbReference type="EMBL" id="KZM25272.1"/>
    </source>
</evidence>
<proteinExistence type="predicted"/>
<gene>
    <name evidence="1" type="ORF">ST47_g3580</name>
</gene>
<name>A0A163HFP7_DIDRA</name>
<accession>A0A163HFP7</accession>
<organism evidence="1 2">
    <name type="scientific">Didymella rabiei</name>
    <name type="common">Chickpea ascochyta blight fungus</name>
    <name type="synonym">Mycosphaerella rabiei</name>
    <dbReference type="NCBI Taxonomy" id="5454"/>
    <lineage>
        <taxon>Eukaryota</taxon>
        <taxon>Fungi</taxon>
        <taxon>Dikarya</taxon>
        <taxon>Ascomycota</taxon>
        <taxon>Pezizomycotina</taxon>
        <taxon>Dothideomycetes</taxon>
        <taxon>Pleosporomycetidae</taxon>
        <taxon>Pleosporales</taxon>
        <taxon>Pleosporineae</taxon>
        <taxon>Didymellaceae</taxon>
        <taxon>Ascochyta</taxon>
    </lineage>
</organism>
<dbReference type="OrthoDB" id="10314878at2759"/>